<dbReference type="PROSITE" id="PS50240">
    <property type="entry name" value="TRYPSIN_DOM"/>
    <property type="match status" value="1"/>
</dbReference>
<name>A0A8C3UUQ0_CATUS</name>
<evidence type="ECO:0000256" key="7">
    <source>
        <dbReference type="RuleBase" id="RU363034"/>
    </source>
</evidence>
<gene>
    <name evidence="10" type="primary">LOC117006275</name>
</gene>
<evidence type="ECO:0000313" key="10">
    <source>
        <dbReference type="Ensembl" id="ENSCUSP00005018744.1"/>
    </source>
</evidence>
<evidence type="ECO:0000256" key="3">
    <source>
        <dbReference type="ARBA" id="ARBA00022801"/>
    </source>
</evidence>
<dbReference type="PANTHER" id="PTHR24271">
    <property type="entry name" value="KALLIKREIN-RELATED"/>
    <property type="match status" value="1"/>
</dbReference>
<feature type="domain" description="Peptidase S1" evidence="9">
    <location>
        <begin position="21"/>
        <end position="252"/>
    </location>
</feature>
<dbReference type="AlphaFoldDB" id="A0A8C3UUQ0"/>
<dbReference type="GeneID" id="117006275"/>
<dbReference type="PROSITE" id="PS00134">
    <property type="entry name" value="TRYPSIN_HIS"/>
    <property type="match status" value="1"/>
</dbReference>
<protein>
    <recommendedName>
        <fullName evidence="9">Peptidase S1 domain-containing protein</fullName>
    </recommendedName>
</protein>
<evidence type="ECO:0000259" key="9">
    <source>
        <dbReference type="PROSITE" id="PS50240"/>
    </source>
</evidence>
<dbReference type="InterPro" id="IPR001254">
    <property type="entry name" value="Trypsin_dom"/>
</dbReference>
<dbReference type="InterPro" id="IPR043504">
    <property type="entry name" value="Peptidase_S1_PA_chymotrypsin"/>
</dbReference>
<dbReference type="PROSITE" id="PS00135">
    <property type="entry name" value="TRYPSIN_SER"/>
    <property type="match status" value="1"/>
</dbReference>
<evidence type="ECO:0000313" key="11">
    <source>
        <dbReference type="Proteomes" id="UP000694563"/>
    </source>
</evidence>
<dbReference type="CDD" id="cd00190">
    <property type="entry name" value="Tryp_SPc"/>
    <property type="match status" value="1"/>
</dbReference>
<keyword evidence="6" id="KW-1015">Disulfide bond</keyword>
<dbReference type="InterPro" id="IPR033116">
    <property type="entry name" value="TRYPSIN_SER"/>
</dbReference>
<dbReference type="InterPro" id="IPR018114">
    <property type="entry name" value="TRYPSIN_HIS"/>
</dbReference>
<dbReference type="RefSeq" id="XP_032934541.1">
    <property type="nucleotide sequence ID" value="XM_033078650.1"/>
</dbReference>
<dbReference type="PRINTS" id="PR00722">
    <property type="entry name" value="CHYMOTRYPSIN"/>
</dbReference>
<keyword evidence="5" id="KW-0865">Zymogen</keyword>
<dbReference type="FunFam" id="2.40.10.10:FF:000014">
    <property type="entry name" value="Complement factor D"/>
    <property type="match status" value="1"/>
</dbReference>
<evidence type="ECO:0000256" key="4">
    <source>
        <dbReference type="ARBA" id="ARBA00022825"/>
    </source>
</evidence>
<organism evidence="10 11">
    <name type="scientific">Catharus ustulatus</name>
    <name type="common">Russet-backed thrush</name>
    <name type="synonym">Hylocichla ustulatus</name>
    <dbReference type="NCBI Taxonomy" id="91951"/>
    <lineage>
        <taxon>Eukaryota</taxon>
        <taxon>Metazoa</taxon>
        <taxon>Chordata</taxon>
        <taxon>Craniata</taxon>
        <taxon>Vertebrata</taxon>
        <taxon>Euteleostomi</taxon>
        <taxon>Archelosauria</taxon>
        <taxon>Archosauria</taxon>
        <taxon>Dinosauria</taxon>
        <taxon>Saurischia</taxon>
        <taxon>Theropoda</taxon>
        <taxon>Coelurosauria</taxon>
        <taxon>Aves</taxon>
        <taxon>Neognathae</taxon>
        <taxon>Neoaves</taxon>
        <taxon>Telluraves</taxon>
        <taxon>Australaves</taxon>
        <taxon>Passeriformes</taxon>
        <taxon>Turdidae</taxon>
        <taxon>Catharus</taxon>
    </lineage>
</organism>
<keyword evidence="4 7" id="KW-0720">Serine protease</keyword>
<dbReference type="SMART" id="SM00020">
    <property type="entry name" value="Tryp_SPc"/>
    <property type="match status" value="1"/>
</dbReference>
<dbReference type="InterPro" id="IPR009003">
    <property type="entry name" value="Peptidase_S1_PA"/>
</dbReference>
<dbReference type="Proteomes" id="UP000694563">
    <property type="component" value="Chromosome 23"/>
</dbReference>
<proteinExistence type="predicted"/>
<dbReference type="Ensembl" id="ENSCUST00005019457.1">
    <property type="protein sequence ID" value="ENSCUSP00005018744.1"/>
    <property type="gene ID" value="ENSCUSG00005011978.1"/>
</dbReference>
<evidence type="ECO:0000256" key="8">
    <source>
        <dbReference type="SAM" id="SignalP"/>
    </source>
</evidence>
<dbReference type="GO" id="GO:0006508">
    <property type="term" value="P:proteolysis"/>
    <property type="evidence" value="ECO:0007669"/>
    <property type="project" value="UniProtKB-KW"/>
</dbReference>
<dbReference type="InterPro" id="IPR001314">
    <property type="entry name" value="Peptidase_S1A"/>
</dbReference>
<feature type="signal peptide" evidence="8">
    <location>
        <begin position="1"/>
        <end position="18"/>
    </location>
</feature>
<reference evidence="10" key="3">
    <citation type="submission" date="2025-09" db="UniProtKB">
        <authorList>
            <consortium name="Ensembl"/>
        </authorList>
    </citation>
    <scope>IDENTIFICATION</scope>
</reference>
<keyword evidence="11" id="KW-1185">Reference proteome</keyword>
<reference evidence="10" key="1">
    <citation type="submission" date="2020-10" db="EMBL/GenBank/DDBJ databases">
        <title>Catharus ustulatus (Swainson's thrush) genome, bCatUst1, primary haplotype v2.</title>
        <authorList>
            <person name="Delmore K."/>
            <person name="Vafadar M."/>
            <person name="Formenti G."/>
            <person name="Chow W."/>
            <person name="Pelan S."/>
            <person name="Howe K."/>
            <person name="Rhie A."/>
            <person name="Mountcastle J."/>
            <person name="Haase B."/>
            <person name="Fedrigo O."/>
            <person name="Jarvis E.D."/>
        </authorList>
    </citation>
    <scope>NUCLEOTIDE SEQUENCE [LARGE SCALE GENOMIC DNA]</scope>
</reference>
<feature type="chain" id="PRO_5034632139" description="Peptidase S1 domain-containing protein" evidence="8">
    <location>
        <begin position="19"/>
        <end position="266"/>
    </location>
</feature>
<keyword evidence="1 7" id="KW-0645">Protease</keyword>
<dbReference type="Pfam" id="PF00089">
    <property type="entry name" value="Trypsin"/>
    <property type="match status" value="1"/>
</dbReference>
<dbReference type="Gene3D" id="2.40.10.10">
    <property type="entry name" value="Trypsin-like serine proteases"/>
    <property type="match status" value="2"/>
</dbReference>
<evidence type="ECO:0000256" key="1">
    <source>
        <dbReference type="ARBA" id="ARBA00022670"/>
    </source>
</evidence>
<dbReference type="PANTHER" id="PTHR24271:SF81">
    <property type="entry name" value="GRANZYME B"/>
    <property type="match status" value="1"/>
</dbReference>
<evidence type="ECO:0000256" key="2">
    <source>
        <dbReference type="ARBA" id="ARBA00022729"/>
    </source>
</evidence>
<evidence type="ECO:0000256" key="6">
    <source>
        <dbReference type="ARBA" id="ARBA00023157"/>
    </source>
</evidence>
<keyword evidence="3 7" id="KW-0378">Hydrolase</keyword>
<keyword evidence="2 8" id="KW-0732">Signal</keyword>
<dbReference type="OrthoDB" id="5565075at2759"/>
<accession>A0A8C3UUQ0</accession>
<dbReference type="SUPFAM" id="SSF50494">
    <property type="entry name" value="Trypsin-like serine proteases"/>
    <property type="match status" value="1"/>
</dbReference>
<evidence type="ECO:0000256" key="5">
    <source>
        <dbReference type="ARBA" id="ARBA00023145"/>
    </source>
</evidence>
<dbReference type="GO" id="GO:0004252">
    <property type="term" value="F:serine-type endopeptidase activity"/>
    <property type="evidence" value="ECO:0007669"/>
    <property type="project" value="InterPro"/>
</dbReference>
<sequence length="266" mass="30089">MLLLLLISSAFVLPWAGAGRIIGGKEVVPHSRPYMVFLKIQVTNKTGTYHSFCGGFLIHPGAVLSAAHCLDKNGTVNVTVILGTHNIRVREQSQQRIRARNFVIHPNYHPEGHVNDIVLLKLETKAKINAYVRTISLPRHNEGVRVGTECEVAGWGRTSLEKTKTDVMREVKLKVQNDEPCQKQFRKYQPQSMMCVGDQNRRKSVHKGDSGGPLFCNQKAHGIVSRVLENRLFPEVFTRVSYFEPWIRQQLRRFALQELPASPSSQ</sequence>
<reference evidence="10" key="2">
    <citation type="submission" date="2025-08" db="UniProtKB">
        <authorList>
            <consortium name="Ensembl"/>
        </authorList>
    </citation>
    <scope>IDENTIFICATION</scope>
</reference>